<comment type="caution">
    <text evidence="2">The sequence shown here is derived from an EMBL/GenBank/DDBJ whole genome shotgun (WGS) entry which is preliminary data.</text>
</comment>
<sequence>MTYDKESFAVSLSITIVSGANSWMNLYIPRLIDRIKQLGHRAGWIHDIGELPSGDLAFYLGCEQIISSSLRQRNRHNLVVHASDLPRGRGWSPLTWKIVEGMNTVPVVLFEAADKVDSGDIYLSETIEYTGFELIDELRHALAKVTIKLCLCFIKRYPDIIGEAKKQEGEATYYPRRTAQDSRLDPDRTIREQFNLMRVADNKRYPCFFEIDGHLYVLSITKKSASSQEVVQDERHSARPSLGRC</sequence>
<dbReference type="PANTHER" id="PTHR11138:SF5">
    <property type="entry name" value="METHIONYL-TRNA FORMYLTRANSFERASE, MITOCHONDRIAL"/>
    <property type="match status" value="1"/>
</dbReference>
<dbReference type="SUPFAM" id="SSF53328">
    <property type="entry name" value="Formyltransferase"/>
    <property type="match status" value="1"/>
</dbReference>
<protein>
    <submittedName>
        <fullName evidence="2">Formyltransferase family protein</fullName>
    </submittedName>
</protein>
<name>A0ABW3DEN1_9BACL</name>
<gene>
    <name evidence="2" type="ORF">ACFQ03_17815</name>
</gene>
<reference evidence="3" key="1">
    <citation type="journal article" date="2019" name="Int. J. Syst. Evol. Microbiol.">
        <title>The Global Catalogue of Microorganisms (GCM) 10K type strain sequencing project: providing services to taxonomists for standard genome sequencing and annotation.</title>
        <authorList>
            <consortium name="The Broad Institute Genomics Platform"/>
            <consortium name="The Broad Institute Genome Sequencing Center for Infectious Disease"/>
            <person name="Wu L."/>
            <person name="Ma J."/>
        </authorList>
    </citation>
    <scope>NUCLEOTIDE SEQUENCE [LARGE SCALE GENOMIC DNA]</scope>
    <source>
        <strain evidence="3">CCUG 57263</strain>
    </source>
</reference>
<evidence type="ECO:0000259" key="1">
    <source>
        <dbReference type="Pfam" id="PF00551"/>
    </source>
</evidence>
<accession>A0ABW3DEN1</accession>
<keyword evidence="3" id="KW-1185">Reference proteome</keyword>
<dbReference type="PANTHER" id="PTHR11138">
    <property type="entry name" value="METHIONYL-TRNA FORMYLTRANSFERASE"/>
    <property type="match status" value="1"/>
</dbReference>
<proteinExistence type="predicted"/>
<dbReference type="InterPro" id="IPR002376">
    <property type="entry name" value="Formyl_transf_N"/>
</dbReference>
<dbReference type="Gene3D" id="3.40.50.12230">
    <property type="match status" value="1"/>
</dbReference>
<dbReference type="InterPro" id="IPR036477">
    <property type="entry name" value="Formyl_transf_N_sf"/>
</dbReference>
<organism evidence="2 3">
    <name type="scientific">Paenibacillus residui</name>
    <dbReference type="NCBI Taxonomy" id="629724"/>
    <lineage>
        <taxon>Bacteria</taxon>
        <taxon>Bacillati</taxon>
        <taxon>Bacillota</taxon>
        <taxon>Bacilli</taxon>
        <taxon>Bacillales</taxon>
        <taxon>Paenibacillaceae</taxon>
        <taxon>Paenibacillus</taxon>
    </lineage>
</organism>
<dbReference type="Pfam" id="PF00551">
    <property type="entry name" value="Formyl_trans_N"/>
    <property type="match status" value="1"/>
</dbReference>
<dbReference type="EMBL" id="JBHTIU010000069">
    <property type="protein sequence ID" value="MFD0870999.1"/>
    <property type="molecule type" value="Genomic_DNA"/>
</dbReference>
<evidence type="ECO:0000313" key="2">
    <source>
        <dbReference type="EMBL" id="MFD0870999.1"/>
    </source>
</evidence>
<dbReference type="Proteomes" id="UP001597120">
    <property type="component" value="Unassembled WGS sequence"/>
</dbReference>
<dbReference type="RefSeq" id="WP_379289839.1">
    <property type="nucleotide sequence ID" value="NZ_JBHTIU010000069.1"/>
</dbReference>
<evidence type="ECO:0000313" key="3">
    <source>
        <dbReference type="Proteomes" id="UP001597120"/>
    </source>
</evidence>
<feature type="domain" description="Formyl transferase N-terminal" evidence="1">
    <location>
        <begin position="55"/>
        <end position="143"/>
    </location>
</feature>